<keyword evidence="7" id="KW-0539">Nucleus</keyword>
<evidence type="ECO:0000259" key="10">
    <source>
        <dbReference type="Pfam" id="PF22782"/>
    </source>
</evidence>
<dbReference type="Pfam" id="PF22782">
    <property type="entry name" value="SDE2"/>
    <property type="match status" value="1"/>
</dbReference>
<reference evidence="11" key="2">
    <citation type="submission" date="2024-10" db="UniProtKB">
        <authorList>
            <consortium name="EnsemblProtists"/>
        </authorList>
    </citation>
    <scope>IDENTIFICATION</scope>
</reference>
<dbReference type="InterPro" id="IPR051421">
    <property type="entry name" value="RNA_Proc_DNA_Dmg_Regulator"/>
</dbReference>
<dbReference type="GO" id="GO:0005634">
    <property type="term" value="C:nucleus"/>
    <property type="evidence" value="ECO:0007669"/>
    <property type="project" value="UniProtKB-SubCell"/>
</dbReference>
<organism evidence="11 12">
    <name type="scientific">Emiliania huxleyi (strain CCMP1516)</name>
    <dbReference type="NCBI Taxonomy" id="280463"/>
    <lineage>
        <taxon>Eukaryota</taxon>
        <taxon>Haptista</taxon>
        <taxon>Haptophyta</taxon>
        <taxon>Prymnesiophyceae</taxon>
        <taxon>Isochrysidales</taxon>
        <taxon>Noelaerhabdaceae</taxon>
        <taxon>Emiliania</taxon>
    </lineage>
</organism>
<comment type="subcellular location">
    <subcellularLocation>
        <location evidence="2">Cytoplasm</location>
    </subcellularLocation>
    <subcellularLocation>
        <location evidence="1">Nucleus</location>
    </subcellularLocation>
</comment>
<evidence type="ECO:0000256" key="4">
    <source>
        <dbReference type="ARBA" id="ARBA00022490"/>
    </source>
</evidence>
<dbReference type="eggNOG" id="KOG2827">
    <property type="taxonomic scope" value="Eukaryota"/>
</dbReference>
<evidence type="ECO:0000313" key="12">
    <source>
        <dbReference type="Proteomes" id="UP000013827"/>
    </source>
</evidence>
<evidence type="ECO:0000256" key="2">
    <source>
        <dbReference type="ARBA" id="ARBA00004496"/>
    </source>
</evidence>
<proteinExistence type="inferred from homology"/>
<dbReference type="PANTHER" id="PTHR12786:SF1">
    <property type="entry name" value="SPLICING REGULATOR SDE2"/>
    <property type="match status" value="1"/>
</dbReference>
<dbReference type="KEGG" id="ehx:EMIHUDRAFT_432555"/>
<evidence type="ECO:0000256" key="1">
    <source>
        <dbReference type="ARBA" id="ARBA00004123"/>
    </source>
</evidence>
<sequence>MVGKTVAELVDLSNRTRWVEVEGGRVSDLRARASALTGIPAPLLRLACGARDLSDAAPLDVAQLAALPVRLLLRLEGGKGGFGAMLRSSGKQGVKTTDFDACRDLNGRRLRHVNAEARLREWEAGAAERERKKQELAASRKAPGPPPIERFDDDAYDDMLEAAREGARQSVADALASGLQAAAAGNGADSGAGSSAGSSSAPPEPAAGKRRREGEDEGAGKEGKEAKVCASMDPLAQLMAEGGEGSSSEEEGGGGE</sequence>
<keyword evidence="12" id="KW-1185">Reference proteome</keyword>
<dbReference type="HOGENOM" id="CLU_1087515_0_0_1"/>
<feature type="compositionally biased region" description="Low complexity" evidence="9">
    <location>
        <begin position="184"/>
        <end position="201"/>
    </location>
</feature>
<dbReference type="GO" id="GO:0006397">
    <property type="term" value="P:mRNA processing"/>
    <property type="evidence" value="ECO:0007669"/>
    <property type="project" value="UniProtKB-KW"/>
</dbReference>
<dbReference type="PANTHER" id="PTHR12786">
    <property type="entry name" value="SPLICING FACTOR SF3A-RELATED"/>
    <property type="match status" value="1"/>
</dbReference>
<evidence type="ECO:0000313" key="11">
    <source>
        <dbReference type="EnsemblProtists" id="EOD14655"/>
    </source>
</evidence>
<dbReference type="PaxDb" id="2903-EOD14655"/>
<accession>A0A0D3ITS0</accession>
<feature type="region of interest" description="Disordered" evidence="9">
    <location>
        <begin position="125"/>
        <end position="153"/>
    </location>
</feature>
<dbReference type="OMA" id="VTTHELY"/>
<keyword evidence="6" id="KW-0508">mRNA splicing</keyword>
<feature type="compositionally biased region" description="Basic and acidic residues" evidence="9">
    <location>
        <begin position="212"/>
        <end position="227"/>
    </location>
</feature>
<evidence type="ECO:0000256" key="7">
    <source>
        <dbReference type="ARBA" id="ARBA00023242"/>
    </source>
</evidence>
<evidence type="ECO:0000256" key="6">
    <source>
        <dbReference type="ARBA" id="ARBA00023187"/>
    </source>
</evidence>
<keyword evidence="8" id="KW-0131">Cell cycle</keyword>
<feature type="domain" description="SDE2-like" evidence="10">
    <location>
        <begin position="77"/>
        <end position="172"/>
    </location>
</feature>
<dbReference type="InterPro" id="IPR053822">
    <property type="entry name" value="SDE2-like_dom"/>
</dbReference>
<evidence type="ECO:0000256" key="3">
    <source>
        <dbReference type="ARBA" id="ARBA00008726"/>
    </source>
</evidence>
<keyword evidence="5" id="KW-0507">mRNA processing</keyword>
<evidence type="ECO:0000256" key="5">
    <source>
        <dbReference type="ARBA" id="ARBA00022664"/>
    </source>
</evidence>
<reference evidence="12" key="1">
    <citation type="journal article" date="2013" name="Nature">
        <title>Pan genome of the phytoplankton Emiliania underpins its global distribution.</title>
        <authorList>
            <person name="Read B.A."/>
            <person name="Kegel J."/>
            <person name="Klute M.J."/>
            <person name="Kuo A."/>
            <person name="Lefebvre S.C."/>
            <person name="Maumus F."/>
            <person name="Mayer C."/>
            <person name="Miller J."/>
            <person name="Monier A."/>
            <person name="Salamov A."/>
            <person name="Young J."/>
            <person name="Aguilar M."/>
            <person name="Claverie J.M."/>
            <person name="Frickenhaus S."/>
            <person name="Gonzalez K."/>
            <person name="Herman E.K."/>
            <person name="Lin Y.C."/>
            <person name="Napier J."/>
            <person name="Ogata H."/>
            <person name="Sarno A.F."/>
            <person name="Shmutz J."/>
            <person name="Schroeder D."/>
            <person name="de Vargas C."/>
            <person name="Verret F."/>
            <person name="von Dassow P."/>
            <person name="Valentin K."/>
            <person name="Van de Peer Y."/>
            <person name="Wheeler G."/>
            <person name="Dacks J.B."/>
            <person name="Delwiche C.F."/>
            <person name="Dyhrman S.T."/>
            <person name="Glockner G."/>
            <person name="John U."/>
            <person name="Richards T."/>
            <person name="Worden A.Z."/>
            <person name="Zhang X."/>
            <person name="Grigoriev I.V."/>
            <person name="Allen A.E."/>
            <person name="Bidle K."/>
            <person name="Borodovsky M."/>
            <person name="Bowler C."/>
            <person name="Brownlee C."/>
            <person name="Cock J.M."/>
            <person name="Elias M."/>
            <person name="Gladyshev V.N."/>
            <person name="Groth M."/>
            <person name="Guda C."/>
            <person name="Hadaegh A."/>
            <person name="Iglesias-Rodriguez M.D."/>
            <person name="Jenkins J."/>
            <person name="Jones B.M."/>
            <person name="Lawson T."/>
            <person name="Leese F."/>
            <person name="Lindquist E."/>
            <person name="Lobanov A."/>
            <person name="Lomsadze A."/>
            <person name="Malik S.B."/>
            <person name="Marsh M.E."/>
            <person name="Mackinder L."/>
            <person name="Mock T."/>
            <person name="Mueller-Roeber B."/>
            <person name="Pagarete A."/>
            <person name="Parker M."/>
            <person name="Probert I."/>
            <person name="Quesneville H."/>
            <person name="Raines C."/>
            <person name="Rensing S.A."/>
            <person name="Riano-Pachon D.M."/>
            <person name="Richier S."/>
            <person name="Rokitta S."/>
            <person name="Shiraiwa Y."/>
            <person name="Soanes D.M."/>
            <person name="van der Giezen M."/>
            <person name="Wahlund T.M."/>
            <person name="Williams B."/>
            <person name="Wilson W."/>
            <person name="Wolfe G."/>
            <person name="Wurch L.L."/>
        </authorList>
    </citation>
    <scope>NUCLEOTIDE SEQUENCE</scope>
</reference>
<dbReference type="Proteomes" id="UP000013827">
    <property type="component" value="Unassembled WGS sequence"/>
</dbReference>
<dbReference type="GO" id="GO:0008380">
    <property type="term" value="P:RNA splicing"/>
    <property type="evidence" value="ECO:0007669"/>
    <property type="project" value="UniProtKB-KW"/>
</dbReference>
<dbReference type="GeneID" id="17260724"/>
<protein>
    <recommendedName>
        <fullName evidence="10">SDE2-like domain-containing protein</fullName>
    </recommendedName>
</protein>
<evidence type="ECO:0000256" key="8">
    <source>
        <dbReference type="ARBA" id="ARBA00023306"/>
    </source>
</evidence>
<dbReference type="STRING" id="2903.R1DJJ7"/>
<dbReference type="RefSeq" id="XP_005767084.1">
    <property type="nucleotide sequence ID" value="XM_005767027.1"/>
</dbReference>
<feature type="compositionally biased region" description="Acidic residues" evidence="9">
    <location>
        <begin position="247"/>
        <end position="256"/>
    </location>
</feature>
<feature type="compositionally biased region" description="Basic and acidic residues" evidence="9">
    <location>
        <begin position="125"/>
        <end position="135"/>
    </location>
</feature>
<dbReference type="AlphaFoldDB" id="A0A0D3ITS0"/>
<feature type="region of interest" description="Disordered" evidence="9">
    <location>
        <begin position="184"/>
        <end position="256"/>
    </location>
</feature>
<keyword evidence="4" id="KW-0963">Cytoplasm</keyword>
<dbReference type="EnsemblProtists" id="EOD14655">
    <property type="protein sequence ID" value="EOD14655"/>
    <property type="gene ID" value="EMIHUDRAFT_432555"/>
</dbReference>
<name>A0A0D3ITS0_EMIH1</name>
<comment type="similarity">
    <text evidence="3">Belongs to the SDE2 family.</text>
</comment>
<evidence type="ECO:0000256" key="9">
    <source>
        <dbReference type="SAM" id="MobiDB-lite"/>
    </source>
</evidence>
<dbReference type="GO" id="GO:0005737">
    <property type="term" value="C:cytoplasm"/>
    <property type="evidence" value="ECO:0007669"/>
    <property type="project" value="UniProtKB-SubCell"/>
</dbReference>